<proteinExistence type="predicted"/>
<evidence type="ECO:0000256" key="2">
    <source>
        <dbReference type="SAM" id="MobiDB-lite"/>
    </source>
</evidence>
<accession>X6MMW8</accession>
<keyword evidence="1" id="KW-0175">Coiled coil</keyword>
<gene>
    <name evidence="4" type="ORF">RFI_22367</name>
</gene>
<evidence type="ECO:0000313" key="5">
    <source>
        <dbReference type="Proteomes" id="UP000023152"/>
    </source>
</evidence>
<reference evidence="4 5" key="1">
    <citation type="journal article" date="2013" name="Curr. Biol.">
        <title>The Genome of the Foraminiferan Reticulomyxa filosa.</title>
        <authorList>
            <person name="Glockner G."/>
            <person name="Hulsmann N."/>
            <person name="Schleicher M."/>
            <person name="Noegel A.A."/>
            <person name="Eichinger L."/>
            <person name="Gallinger C."/>
            <person name="Pawlowski J."/>
            <person name="Sierra R."/>
            <person name="Euteneuer U."/>
            <person name="Pillet L."/>
            <person name="Moustafa A."/>
            <person name="Platzer M."/>
            <person name="Groth M."/>
            <person name="Szafranski K."/>
            <person name="Schliwa M."/>
        </authorList>
    </citation>
    <scope>NUCLEOTIDE SEQUENCE [LARGE SCALE GENOMIC DNA]</scope>
</reference>
<keyword evidence="5" id="KW-1185">Reference proteome</keyword>
<sequence>MYCTSFLFIYLFIYYYYYMYMYVLFFFAKKKKKKKKKKKRVENQEESKQVKEELERNAEFSKELASFLKLLKSVTEHQQLIVKEFEISIENMESDLLRIRHEMTNVRQNTFAQIYDLHKHIEIADLLSLGQHRVSVVCAAIQQQQQQQQQNTCSVCTYHLFYHMYKRHHTLKIQRQLSSLQSQLRVVDVELYTRRLGEMIDLEIVMSDPKLKAFFSVFVQSFCQTAIDVDLFHRQIHASSINPNSPANVTASVEANMRNELSNFYGVGNILHTIDSQSSKTLDLKVKKTMHFINLLRNAVAFEQQQEEQLQERQDRDDDGDATANDQKKSHPPLKAKIENLALVALFVGRKLCSDLDMQKSVEETEKMLVCRLAEMRCQDIFRAIVDDVKIFHTPPHSIAQVNLFLLPYTFRFAIISFSSTTYNTQYCRRQKQYCSLFGGLISKKEEL</sequence>
<name>X6MMW8_RETFI</name>
<evidence type="ECO:0000313" key="4">
    <source>
        <dbReference type="EMBL" id="ETO15001.1"/>
    </source>
</evidence>
<keyword evidence="3" id="KW-0812">Transmembrane</keyword>
<feature type="region of interest" description="Disordered" evidence="2">
    <location>
        <begin position="306"/>
        <end position="331"/>
    </location>
</feature>
<feature type="coiled-coil region" evidence="1">
    <location>
        <begin position="27"/>
        <end position="109"/>
    </location>
</feature>
<keyword evidence="3" id="KW-1133">Transmembrane helix</keyword>
<dbReference type="Proteomes" id="UP000023152">
    <property type="component" value="Unassembled WGS sequence"/>
</dbReference>
<dbReference type="EMBL" id="ASPP01019564">
    <property type="protein sequence ID" value="ETO15001.1"/>
    <property type="molecule type" value="Genomic_DNA"/>
</dbReference>
<comment type="caution">
    <text evidence="4">The sequence shown here is derived from an EMBL/GenBank/DDBJ whole genome shotgun (WGS) entry which is preliminary data.</text>
</comment>
<evidence type="ECO:0000256" key="3">
    <source>
        <dbReference type="SAM" id="Phobius"/>
    </source>
</evidence>
<organism evidence="4 5">
    <name type="scientific">Reticulomyxa filosa</name>
    <dbReference type="NCBI Taxonomy" id="46433"/>
    <lineage>
        <taxon>Eukaryota</taxon>
        <taxon>Sar</taxon>
        <taxon>Rhizaria</taxon>
        <taxon>Retaria</taxon>
        <taxon>Foraminifera</taxon>
        <taxon>Monothalamids</taxon>
        <taxon>Reticulomyxidae</taxon>
        <taxon>Reticulomyxa</taxon>
    </lineage>
</organism>
<evidence type="ECO:0000256" key="1">
    <source>
        <dbReference type="SAM" id="Coils"/>
    </source>
</evidence>
<dbReference type="AlphaFoldDB" id="X6MMW8"/>
<protein>
    <submittedName>
        <fullName evidence="4">Uncharacterized protein</fullName>
    </submittedName>
</protein>
<feature type="transmembrane region" description="Helical" evidence="3">
    <location>
        <begin position="6"/>
        <end position="28"/>
    </location>
</feature>
<keyword evidence="3" id="KW-0472">Membrane</keyword>